<comment type="caution">
    <text evidence="2">The sequence shown here is derived from an EMBL/GenBank/DDBJ whole genome shotgun (WGS) entry which is preliminary data.</text>
</comment>
<reference evidence="2" key="2">
    <citation type="journal article" date="2023" name="BMC Genomics">
        <title>Pest status, molecular evolution, and epigenetic factors derived from the genome assembly of Frankliniella fusca, a thysanopteran phytovirus vector.</title>
        <authorList>
            <person name="Catto M.A."/>
            <person name="Labadie P.E."/>
            <person name="Jacobson A.L."/>
            <person name="Kennedy G.G."/>
            <person name="Srinivasan R."/>
            <person name="Hunt B.G."/>
        </authorList>
    </citation>
    <scope>NUCLEOTIDE SEQUENCE</scope>
    <source>
        <strain evidence="2">PL_HMW_Pooled</strain>
    </source>
</reference>
<feature type="compositionally biased region" description="Acidic residues" evidence="1">
    <location>
        <begin position="239"/>
        <end position="249"/>
    </location>
</feature>
<feature type="compositionally biased region" description="Basic residues" evidence="1">
    <location>
        <begin position="431"/>
        <end position="445"/>
    </location>
</feature>
<name>A0AAE1H9I3_9NEOP</name>
<dbReference type="Proteomes" id="UP001219518">
    <property type="component" value="Unassembled WGS sequence"/>
</dbReference>
<feature type="compositionally biased region" description="Low complexity" evidence="1">
    <location>
        <begin position="455"/>
        <end position="464"/>
    </location>
</feature>
<dbReference type="EMBL" id="JAHWGI010000635">
    <property type="protein sequence ID" value="KAK3916883.1"/>
    <property type="molecule type" value="Genomic_DNA"/>
</dbReference>
<gene>
    <name evidence="2" type="ORF">KUF71_006441</name>
</gene>
<proteinExistence type="predicted"/>
<feature type="compositionally biased region" description="Low complexity" evidence="1">
    <location>
        <begin position="279"/>
        <end position="288"/>
    </location>
</feature>
<organism evidence="2 3">
    <name type="scientific">Frankliniella fusca</name>
    <dbReference type="NCBI Taxonomy" id="407009"/>
    <lineage>
        <taxon>Eukaryota</taxon>
        <taxon>Metazoa</taxon>
        <taxon>Ecdysozoa</taxon>
        <taxon>Arthropoda</taxon>
        <taxon>Hexapoda</taxon>
        <taxon>Insecta</taxon>
        <taxon>Pterygota</taxon>
        <taxon>Neoptera</taxon>
        <taxon>Paraneoptera</taxon>
        <taxon>Thysanoptera</taxon>
        <taxon>Terebrantia</taxon>
        <taxon>Thripoidea</taxon>
        <taxon>Thripidae</taxon>
        <taxon>Frankliniella</taxon>
    </lineage>
</organism>
<feature type="region of interest" description="Disordered" evidence="1">
    <location>
        <begin position="69"/>
        <end position="135"/>
    </location>
</feature>
<reference evidence="2" key="1">
    <citation type="submission" date="2021-07" db="EMBL/GenBank/DDBJ databases">
        <authorList>
            <person name="Catto M.A."/>
            <person name="Jacobson A."/>
            <person name="Kennedy G."/>
            <person name="Labadie P."/>
            <person name="Hunt B.G."/>
            <person name="Srinivasan R."/>
        </authorList>
    </citation>
    <scope>NUCLEOTIDE SEQUENCE</scope>
    <source>
        <strain evidence="2">PL_HMW_Pooled</strain>
        <tissue evidence="2">Head</tissue>
    </source>
</reference>
<evidence type="ECO:0000313" key="2">
    <source>
        <dbReference type="EMBL" id="KAK3916883.1"/>
    </source>
</evidence>
<evidence type="ECO:0000313" key="3">
    <source>
        <dbReference type="Proteomes" id="UP001219518"/>
    </source>
</evidence>
<feature type="region of interest" description="Disordered" evidence="1">
    <location>
        <begin position="428"/>
        <end position="468"/>
    </location>
</feature>
<feature type="compositionally biased region" description="Basic and acidic residues" evidence="1">
    <location>
        <begin position="250"/>
        <end position="259"/>
    </location>
</feature>
<keyword evidence="3" id="KW-1185">Reference proteome</keyword>
<dbReference type="PANTHER" id="PTHR31025">
    <property type="entry name" value="SI:CH211-196P9.1-RELATED"/>
    <property type="match status" value="1"/>
</dbReference>
<sequence length="760" mass="86079">MDKLSVKDYVELLSQRLPDLSEKTLQQLKGINGRRASALNTSDFHSMGIRYGDAKDIIEFNQTFNFESVESQSKQHDSSKPGLSAQSSQSISDVEPKAGPSKLCTSSDTSKSKCEDQQSSLLHASSSSEDSDKDFSELSPYFDLDKLSHYEKKVYLKQKRNYESGLAAGEFRPMPFFLSRRAVVRNRKVGSGETVQDSHGNGKHEKSKPSSSKSQKVKQSKEKDFSSFSSDQEKNSNGEGDEEQEDDSEKTDSDCDRSKAPRGSGMAAGSSKESRLTQKSLSSSADSSEPSKKKRKTKKRSRRQRSKVQLSEEEYAATLPKYDIDKILKDAGDELEEALSILGKDGICFGPERKRVIRTLANHLYFKEVSDPLHVTVKMRELMACSFVNKYPLYKSNEDQNKRSWWRIFDPSKPAGYLQNAVKTIFNHIPQNKRPRGGGKKKKGGNHSNSDDSSDQNQSLGNSSHDPDQEWMSLEMALECNKKKITEGMRRSREVRRKWITSEGPYIAVVLKRYPHLMSFDGELIELDFEFMYPNHVSTFMKEFPSFIRGLRAVEKENFIELDFEFMYPNHVSTFMKEFPSFIRGLRAVEKENFVPFEEITGDDGEVISACLTIAKLLPRPNLPRSKKGKTGGTEPLRPDVSSLVTIIPENTNVKDEIKARRTAAKGKPVQPYLLGLAPGQDFTSLCIVLDDKCIMLGKVTLIKAFDMLFKVYHVFNAHYPAGWKTFWEFIEFGIYSITPQKLTNKGKEILQKVKLYQGK</sequence>
<protein>
    <submittedName>
        <fullName evidence="2">Halomucin</fullName>
    </submittedName>
</protein>
<feature type="compositionally biased region" description="Basic residues" evidence="1">
    <location>
        <begin position="292"/>
        <end position="306"/>
    </location>
</feature>
<accession>A0AAE1H9I3</accession>
<dbReference type="AlphaFoldDB" id="A0AAE1H9I3"/>
<dbReference type="PANTHER" id="PTHR31025:SF9">
    <property type="entry name" value="SI:DKEY-286J15.1"/>
    <property type="match status" value="1"/>
</dbReference>
<feature type="compositionally biased region" description="Low complexity" evidence="1">
    <location>
        <begin position="119"/>
        <end position="128"/>
    </location>
</feature>
<feature type="compositionally biased region" description="Basic and acidic residues" evidence="1">
    <location>
        <begin position="219"/>
        <end position="236"/>
    </location>
</feature>
<evidence type="ECO:0000256" key="1">
    <source>
        <dbReference type="SAM" id="MobiDB-lite"/>
    </source>
</evidence>
<feature type="region of interest" description="Disordered" evidence="1">
    <location>
        <begin position="188"/>
        <end position="312"/>
    </location>
</feature>